<accession>A0A0W8CMA4</accession>
<dbReference type="STRING" id="4790.A0A0W8CMA4"/>
<evidence type="ECO:0000256" key="11">
    <source>
        <dbReference type="RuleBase" id="RU363075"/>
    </source>
</evidence>
<evidence type="ECO:0000256" key="1">
    <source>
        <dbReference type="ARBA" id="ARBA00004477"/>
    </source>
</evidence>
<dbReference type="GO" id="GO:0005789">
    <property type="term" value="C:endoplasmic reticulum membrane"/>
    <property type="evidence" value="ECO:0007669"/>
    <property type="project" value="UniProtKB-SubCell"/>
</dbReference>
<feature type="transmembrane region" description="Helical" evidence="11">
    <location>
        <begin position="338"/>
        <end position="364"/>
    </location>
</feature>
<evidence type="ECO:0000256" key="3">
    <source>
        <dbReference type="ARBA" id="ARBA00022502"/>
    </source>
</evidence>
<protein>
    <recommendedName>
        <fullName evidence="11">Mannosyltransferase</fullName>
        <ecNumber evidence="11">2.4.1.-</ecNumber>
    </recommendedName>
</protein>
<feature type="transmembrane region" description="Helical" evidence="11">
    <location>
        <begin position="173"/>
        <end position="206"/>
    </location>
</feature>
<evidence type="ECO:0000313" key="12">
    <source>
        <dbReference type="EMBL" id="KUF85183.1"/>
    </source>
</evidence>
<evidence type="ECO:0000256" key="10">
    <source>
        <dbReference type="ARBA" id="ARBA00038466"/>
    </source>
</evidence>
<evidence type="ECO:0000256" key="6">
    <source>
        <dbReference type="ARBA" id="ARBA00022692"/>
    </source>
</evidence>
<comment type="pathway">
    <text evidence="2">Glycolipid biosynthesis; glycosylphosphatidylinositol-anchor biosynthesis.</text>
</comment>
<dbReference type="InterPro" id="IPR005599">
    <property type="entry name" value="GPI_mannosylTrfase"/>
</dbReference>
<keyword evidence="9 11" id="KW-0472">Membrane</keyword>
<comment type="subcellular location">
    <subcellularLocation>
        <location evidence="1 11">Endoplasmic reticulum membrane</location>
        <topology evidence="1 11">Multi-pass membrane protein</topology>
    </subcellularLocation>
</comment>
<dbReference type="PANTHER" id="PTHR22760">
    <property type="entry name" value="GLYCOSYLTRANSFERASE"/>
    <property type="match status" value="1"/>
</dbReference>
<comment type="caution">
    <text evidence="12">The sequence shown here is derived from an EMBL/GenBank/DDBJ whole genome shotgun (WGS) entry which is preliminary data.</text>
</comment>
<keyword evidence="8 11" id="KW-1133">Transmembrane helix</keyword>
<dbReference type="GO" id="GO:0000026">
    <property type="term" value="F:alpha-1,2-mannosyltransferase activity"/>
    <property type="evidence" value="ECO:0007669"/>
    <property type="project" value="TreeGrafter"/>
</dbReference>
<dbReference type="AlphaFoldDB" id="A0A0W8CMA4"/>
<feature type="transmembrane region" description="Helical" evidence="11">
    <location>
        <begin position="306"/>
        <end position="326"/>
    </location>
</feature>
<keyword evidence="5" id="KW-0808">Transferase</keyword>
<feature type="transmembrane region" description="Helical" evidence="11">
    <location>
        <begin position="256"/>
        <end position="276"/>
    </location>
</feature>
<feature type="transmembrane region" description="Helical" evidence="11">
    <location>
        <begin position="91"/>
        <end position="115"/>
    </location>
</feature>
<gene>
    <name evidence="12" type="ORF">AM587_10001995</name>
    <name evidence="13" type="ORF">AM587_10008859</name>
</gene>
<evidence type="ECO:0000256" key="5">
    <source>
        <dbReference type="ARBA" id="ARBA00022679"/>
    </source>
</evidence>
<sequence>MGRMKLYAALAALRVAGSVLLLGMVHPDEFFQSQEVMARHFLPEDSVLRRELFVPWEFQLPNPNRSVLFPALAAGLPYKIMELLGIKLTGWLMLVTPRLLLCLLSFIVDAVLYQVVGKLSRHQKVEIQREKQEKALLLFAIFFFPLGVELVRQQDALVVVAARKKDVSMSPSIARRLAATIAVAMQGFVAFVVWSALLIFVDTLYFRPELFEGELDRIFLEKIAANAVIAPLNNLLYNVQYDNLELHGVHPRLTHLTVNMPMLFGPVFLVFLVKFFRYPDHSFFGSACVFFPLLCLSLAPHQEPRFLLPAIVPLHLFTALRGRIGIVRFLTKNRLGKLVWIVLNVVLTLFFGVLHQGGVVPMLLSLSSFASNPVENISTTWLPSYCNFDGMDNISLGMVGTVPLVFAKTYMPPRFLLSGMTVKSSFQVVDVAGNSAAGLSELLGLDVPVSAAFLVLPASVEVRDVVPFSSGLSTSKLGRCFPHISTEDLSFEQFSLDLYLVQRTPGEAL</sequence>
<comment type="similarity">
    <text evidence="10">Belongs to the glycosyltransferase 22 family. PIGZ subfamily.</text>
</comment>
<keyword evidence="4 11" id="KW-0328">Glycosyltransferase</keyword>
<evidence type="ECO:0000256" key="7">
    <source>
        <dbReference type="ARBA" id="ARBA00022824"/>
    </source>
</evidence>
<dbReference type="EMBL" id="LNFO01002617">
    <property type="protein sequence ID" value="KUF85183.1"/>
    <property type="molecule type" value="Genomic_DNA"/>
</dbReference>
<reference evidence="12 14" key="1">
    <citation type="submission" date="2015-11" db="EMBL/GenBank/DDBJ databases">
        <title>Genomes and virulence difference between two physiological races of Phytophthora nicotianae.</title>
        <authorList>
            <person name="Liu H."/>
            <person name="Ma X."/>
            <person name="Yu H."/>
            <person name="Fang D."/>
            <person name="Li Y."/>
            <person name="Wang X."/>
            <person name="Wang W."/>
            <person name="Dong Y."/>
            <person name="Xiao B."/>
        </authorList>
    </citation>
    <scope>NUCLEOTIDE SEQUENCE [LARGE SCALE GENOMIC DNA]</scope>
    <source>
        <strain evidence="12">Race 0</strain>
        <strain evidence="14">race 0</strain>
    </source>
</reference>
<evidence type="ECO:0000256" key="8">
    <source>
        <dbReference type="ARBA" id="ARBA00022989"/>
    </source>
</evidence>
<dbReference type="Proteomes" id="UP000052943">
    <property type="component" value="Unassembled WGS sequence"/>
</dbReference>
<name>A0A0W8CMA4_PHYNI</name>
<evidence type="ECO:0000256" key="9">
    <source>
        <dbReference type="ARBA" id="ARBA00023136"/>
    </source>
</evidence>
<evidence type="ECO:0000256" key="4">
    <source>
        <dbReference type="ARBA" id="ARBA00022676"/>
    </source>
</evidence>
<dbReference type="Pfam" id="PF03901">
    <property type="entry name" value="Glyco_transf_22"/>
    <property type="match status" value="2"/>
</dbReference>
<dbReference type="PANTHER" id="PTHR22760:SF3">
    <property type="entry name" value="GPI MANNOSYLTRANSFERASE 4"/>
    <property type="match status" value="1"/>
</dbReference>
<dbReference type="EMBL" id="LNFO01000333">
    <property type="protein sequence ID" value="KUG01413.1"/>
    <property type="molecule type" value="Genomic_DNA"/>
</dbReference>
<dbReference type="OrthoDB" id="10066429at2759"/>
<dbReference type="GO" id="GO:0006506">
    <property type="term" value="P:GPI anchor biosynthetic process"/>
    <property type="evidence" value="ECO:0007669"/>
    <property type="project" value="UniProtKB-KW"/>
</dbReference>
<dbReference type="EC" id="2.4.1.-" evidence="11"/>
<keyword evidence="3" id="KW-0337">GPI-anchor biosynthesis</keyword>
<evidence type="ECO:0000313" key="13">
    <source>
        <dbReference type="EMBL" id="KUG01413.1"/>
    </source>
</evidence>
<evidence type="ECO:0000256" key="2">
    <source>
        <dbReference type="ARBA" id="ARBA00004687"/>
    </source>
</evidence>
<feature type="transmembrane region" description="Helical" evidence="11">
    <location>
        <begin position="283"/>
        <end position="300"/>
    </location>
</feature>
<proteinExistence type="inferred from homology"/>
<keyword evidence="7 11" id="KW-0256">Endoplasmic reticulum</keyword>
<organism evidence="12 14">
    <name type="scientific">Phytophthora nicotianae</name>
    <name type="common">Potato buckeye rot agent</name>
    <name type="synonym">Phytophthora parasitica</name>
    <dbReference type="NCBI Taxonomy" id="4792"/>
    <lineage>
        <taxon>Eukaryota</taxon>
        <taxon>Sar</taxon>
        <taxon>Stramenopiles</taxon>
        <taxon>Oomycota</taxon>
        <taxon>Peronosporomycetes</taxon>
        <taxon>Peronosporales</taxon>
        <taxon>Peronosporaceae</taxon>
        <taxon>Phytophthora</taxon>
    </lineage>
</organism>
<evidence type="ECO:0000313" key="14">
    <source>
        <dbReference type="Proteomes" id="UP000052943"/>
    </source>
</evidence>
<keyword evidence="6 11" id="KW-0812">Transmembrane</keyword>